<evidence type="ECO:0000313" key="1">
    <source>
        <dbReference type="EMBL" id="MEK0251978.1"/>
    </source>
</evidence>
<name>A0ABU8ZEL5_ACIJU</name>
<gene>
    <name evidence="1" type="ORF">WM018_05465</name>
</gene>
<protein>
    <submittedName>
        <fullName evidence="1">Uncharacterized protein</fullName>
    </submittedName>
</protein>
<sequence>MENIFEYQSIKGYWGAFLSSSPFKSLTFKEIKESFLYAYPQFREKSLNNKIYRAFRALAAEGHVIIDSGGYPYRYTCLMYCVVYELKGHS</sequence>
<dbReference type="EMBL" id="JBBMLE010000015">
    <property type="protein sequence ID" value="MEK0251978.1"/>
    <property type="molecule type" value="Genomic_DNA"/>
</dbReference>
<reference evidence="1 2" key="1">
    <citation type="submission" date="2024-03" db="EMBL/GenBank/DDBJ databases">
        <title>Cross-transmission of Acinetobacter junii carrying blaOXA-58 in a neonatal intensive care unit.</title>
        <authorList>
            <person name="Bour M."/>
            <person name="Potron A."/>
            <person name="Lecointe D."/>
        </authorList>
    </citation>
    <scope>NUCLEOTIDE SEQUENCE [LARGE SCALE GENOMIC DNA]</scope>
    <source>
        <strain evidence="1 2">21A3096 case 1</strain>
    </source>
</reference>
<dbReference type="Proteomes" id="UP001498501">
    <property type="component" value="Unassembled WGS sequence"/>
</dbReference>
<dbReference type="RefSeq" id="WP_004703537.1">
    <property type="nucleotide sequence ID" value="NZ_JBBMLE010000015.1"/>
</dbReference>
<evidence type="ECO:0000313" key="2">
    <source>
        <dbReference type="Proteomes" id="UP001498501"/>
    </source>
</evidence>
<comment type="caution">
    <text evidence="1">The sequence shown here is derived from an EMBL/GenBank/DDBJ whole genome shotgun (WGS) entry which is preliminary data.</text>
</comment>
<organism evidence="1 2">
    <name type="scientific">Acinetobacter junii</name>
    <dbReference type="NCBI Taxonomy" id="40215"/>
    <lineage>
        <taxon>Bacteria</taxon>
        <taxon>Pseudomonadati</taxon>
        <taxon>Pseudomonadota</taxon>
        <taxon>Gammaproteobacteria</taxon>
        <taxon>Moraxellales</taxon>
        <taxon>Moraxellaceae</taxon>
        <taxon>Acinetobacter</taxon>
    </lineage>
</organism>
<accession>A0ABU8ZEL5</accession>
<keyword evidence="2" id="KW-1185">Reference proteome</keyword>
<proteinExistence type="predicted"/>